<name>A0ABT6LPM7_9ACTN</name>
<feature type="compositionally biased region" description="Low complexity" evidence="1">
    <location>
        <begin position="22"/>
        <end position="31"/>
    </location>
</feature>
<sequence length="103" mass="11051">MTKTTPRPTVEGVTSGRDQENQRNPQNQQTRTVSGTLPPGAPDYVYVPVEVPDGVRELWVSYSYDRPSVPAGTPGNALDIGLFDERGIEVGGAGFRGCGWGSE</sequence>
<dbReference type="EMBL" id="JARXVH010000009">
    <property type="protein sequence ID" value="MDH6218255.1"/>
    <property type="molecule type" value="Genomic_DNA"/>
</dbReference>
<protein>
    <submittedName>
        <fullName evidence="2">Uncharacterized protein</fullName>
    </submittedName>
</protein>
<accession>A0ABT6LPM7</accession>
<evidence type="ECO:0000313" key="3">
    <source>
        <dbReference type="Proteomes" id="UP001160499"/>
    </source>
</evidence>
<organism evidence="2 3">
    <name type="scientific">Streptomyces pseudovenezuelae</name>
    <dbReference type="NCBI Taxonomy" id="67350"/>
    <lineage>
        <taxon>Bacteria</taxon>
        <taxon>Bacillati</taxon>
        <taxon>Actinomycetota</taxon>
        <taxon>Actinomycetes</taxon>
        <taxon>Kitasatosporales</taxon>
        <taxon>Streptomycetaceae</taxon>
        <taxon>Streptomyces</taxon>
        <taxon>Streptomyces aurantiacus group</taxon>
    </lineage>
</organism>
<keyword evidence="3" id="KW-1185">Reference proteome</keyword>
<reference evidence="2 3" key="1">
    <citation type="submission" date="2023-04" db="EMBL/GenBank/DDBJ databases">
        <title>Forest soil microbial communities from Buena Vista Peninsula, Colon Province, Panama.</title>
        <authorList>
            <person name="Bouskill N."/>
        </authorList>
    </citation>
    <scope>NUCLEOTIDE SEQUENCE [LARGE SCALE GENOMIC DNA]</scope>
    <source>
        <strain evidence="2 3">GGS1</strain>
    </source>
</reference>
<evidence type="ECO:0000256" key="1">
    <source>
        <dbReference type="SAM" id="MobiDB-lite"/>
    </source>
</evidence>
<feature type="region of interest" description="Disordered" evidence="1">
    <location>
        <begin position="1"/>
        <end position="41"/>
    </location>
</feature>
<comment type="caution">
    <text evidence="2">The sequence shown here is derived from an EMBL/GenBank/DDBJ whole genome shotgun (WGS) entry which is preliminary data.</text>
</comment>
<dbReference type="Proteomes" id="UP001160499">
    <property type="component" value="Unassembled WGS sequence"/>
</dbReference>
<proteinExistence type="predicted"/>
<evidence type="ECO:0000313" key="2">
    <source>
        <dbReference type="EMBL" id="MDH6218255.1"/>
    </source>
</evidence>
<gene>
    <name evidence="2" type="ORF">M2283_005587</name>
</gene>